<dbReference type="Proteomes" id="UP000605013">
    <property type="component" value="Unassembled WGS sequence"/>
</dbReference>
<proteinExistence type="predicted"/>
<dbReference type="EMBL" id="JAEMEF010000010">
    <property type="protein sequence ID" value="MBL7560389.1"/>
    <property type="molecule type" value="Genomic_DNA"/>
</dbReference>
<protein>
    <recommendedName>
        <fullName evidence="4">Transmembrane protein</fullName>
    </recommendedName>
</protein>
<dbReference type="RefSeq" id="WP_028291501.1">
    <property type="nucleotide sequence ID" value="NZ_JAEMEF010000010.1"/>
</dbReference>
<evidence type="ECO:0000313" key="2">
    <source>
        <dbReference type="EMBL" id="MBL7560389.1"/>
    </source>
</evidence>
<keyword evidence="1" id="KW-0472">Membrane</keyword>
<accession>A0ABS1WMP4</accession>
<comment type="caution">
    <text evidence="2">The sequence shown here is derived from an EMBL/GenBank/DDBJ whole genome shotgun (WGS) entry which is preliminary data.</text>
</comment>
<feature type="transmembrane region" description="Helical" evidence="1">
    <location>
        <begin position="82"/>
        <end position="102"/>
    </location>
</feature>
<evidence type="ECO:0000313" key="3">
    <source>
        <dbReference type="Proteomes" id="UP000605013"/>
    </source>
</evidence>
<reference evidence="2 3" key="1">
    <citation type="submission" date="2020-12" db="EMBL/GenBank/DDBJ databases">
        <title>Olleya sediminilitoris sp. nov., isolated from a tidal flat.</title>
        <authorList>
            <person name="Park S."/>
            <person name="Yoon J.-H."/>
        </authorList>
    </citation>
    <scope>NUCLEOTIDE SEQUENCE [LARGE SCALE GENOMIC DNA]</scope>
    <source>
        <strain evidence="2 3">YSTF-M6</strain>
    </source>
</reference>
<feature type="transmembrane region" description="Helical" evidence="1">
    <location>
        <begin position="59"/>
        <end position="76"/>
    </location>
</feature>
<keyword evidence="1" id="KW-1133">Transmembrane helix</keyword>
<name>A0ABS1WMP4_9FLAO</name>
<sequence>MKKLYYFNKIILITTAIFYLTIILGLYAQIALGIIQILSAIGILVLWKNYDYNQKKHLKTYWLFVIIYGLRWLFFKESVDDIWLLDIIILPMTLAVYFVWILHKLKEITL</sequence>
<evidence type="ECO:0000256" key="1">
    <source>
        <dbReference type="SAM" id="Phobius"/>
    </source>
</evidence>
<organism evidence="2 3">
    <name type="scientific">Olleya sediminilitoris</name>
    <dbReference type="NCBI Taxonomy" id="2795739"/>
    <lineage>
        <taxon>Bacteria</taxon>
        <taxon>Pseudomonadati</taxon>
        <taxon>Bacteroidota</taxon>
        <taxon>Flavobacteriia</taxon>
        <taxon>Flavobacteriales</taxon>
        <taxon>Flavobacteriaceae</taxon>
    </lineage>
</organism>
<feature type="transmembrane region" description="Helical" evidence="1">
    <location>
        <begin position="7"/>
        <end position="24"/>
    </location>
</feature>
<evidence type="ECO:0008006" key="4">
    <source>
        <dbReference type="Google" id="ProtNLM"/>
    </source>
</evidence>
<keyword evidence="3" id="KW-1185">Reference proteome</keyword>
<keyword evidence="1" id="KW-0812">Transmembrane</keyword>
<feature type="transmembrane region" description="Helical" evidence="1">
    <location>
        <begin position="30"/>
        <end position="47"/>
    </location>
</feature>
<gene>
    <name evidence="2" type="ORF">JAO71_11305</name>
</gene>